<protein>
    <submittedName>
        <fullName evidence="2">DUF2937 family protein</fullName>
    </submittedName>
</protein>
<keyword evidence="1" id="KW-1133">Transmembrane helix</keyword>
<name>A0ABS2I950_9GAMM</name>
<sequence length="177" mass="19857">MFRSYLRLVVFALGLLVGVQVPGFVDDYAKRVAAHRAESEESLSGFRETAARFFNGDLNALVAHYRASPDAVVRSDADSVAHLVGRAELLEAEWLAMQGRWYAQLWHLLSGADRTLLQETWDNYSYQVLLAPEAIAWGLGAGLLLAWLVELLALGIGWTFGVGRTHKTIAYEKRHWR</sequence>
<dbReference type="InterPro" id="IPR022584">
    <property type="entry name" value="DUF2937"/>
</dbReference>
<dbReference type="Pfam" id="PF11157">
    <property type="entry name" value="DUF2937"/>
    <property type="match status" value="1"/>
</dbReference>
<keyword evidence="1" id="KW-0472">Membrane</keyword>
<organism evidence="2 3">
    <name type="scientific">Zestomonas insulae</name>
    <dbReference type="NCBI Taxonomy" id="2809017"/>
    <lineage>
        <taxon>Bacteria</taxon>
        <taxon>Pseudomonadati</taxon>
        <taxon>Pseudomonadota</taxon>
        <taxon>Gammaproteobacteria</taxon>
        <taxon>Pseudomonadales</taxon>
        <taxon>Pseudomonadaceae</taxon>
        <taxon>Zestomonas</taxon>
    </lineage>
</organism>
<evidence type="ECO:0000256" key="1">
    <source>
        <dbReference type="SAM" id="Phobius"/>
    </source>
</evidence>
<gene>
    <name evidence="2" type="ORF">JQX08_02115</name>
</gene>
<accession>A0ABS2I950</accession>
<evidence type="ECO:0000313" key="3">
    <source>
        <dbReference type="Proteomes" id="UP000717995"/>
    </source>
</evidence>
<proteinExistence type="predicted"/>
<dbReference type="RefSeq" id="WP_204914368.1">
    <property type="nucleotide sequence ID" value="NZ_JAFEUP010000001.1"/>
</dbReference>
<comment type="caution">
    <text evidence="2">The sequence shown here is derived from an EMBL/GenBank/DDBJ whole genome shotgun (WGS) entry which is preliminary data.</text>
</comment>
<keyword evidence="3" id="KW-1185">Reference proteome</keyword>
<dbReference type="Proteomes" id="UP000717995">
    <property type="component" value="Unassembled WGS sequence"/>
</dbReference>
<reference evidence="2 3" key="1">
    <citation type="submission" date="2021-02" db="EMBL/GenBank/DDBJ databases">
        <authorList>
            <person name="Lee D.-H."/>
        </authorList>
    </citation>
    <scope>NUCLEOTIDE SEQUENCE [LARGE SCALE GENOMIC DNA]</scope>
    <source>
        <strain evidence="2 3">UL073</strain>
    </source>
</reference>
<keyword evidence="1" id="KW-0812">Transmembrane</keyword>
<dbReference type="EMBL" id="JAFEUP010000001">
    <property type="protein sequence ID" value="MBM7059492.1"/>
    <property type="molecule type" value="Genomic_DNA"/>
</dbReference>
<evidence type="ECO:0000313" key="2">
    <source>
        <dbReference type="EMBL" id="MBM7059492.1"/>
    </source>
</evidence>
<dbReference type="PIRSF" id="PIRSF029393">
    <property type="entry name" value="UCP029393"/>
    <property type="match status" value="1"/>
</dbReference>
<dbReference type="InterPro" id="IPR016917">
    <property type="entry name" value="UCP029393"/>
</dbReference>
<feature type="transmembrane region" description="Helical" evidence="1">
    <location>
        <begin position="135"/>
        <end position="160"/>
    </location>
</feature>